<accession>A0A6H9YVH9</accession>
<dbReference type="OrthoDB" id="2599042at2"/>
<keyword evidence="3" id="KW-1185">Reference proteome</keyword>
<reference evidence="2 3" key="1">
    <citation type="submission" date="2019-09" db="EMBL/GenBank/DDBJ databases">
        <title>Actinomadura physcomitrii sp. nov., a novel actinomycete isolated from moss [Physcomitrium sphaericum (Ludw) Fuernr].</title>
        <authorList>
            <person name="Zhuang X."/>
            <person name="Liu C."/>
        </authorList>
    </citation>
    <scope>NUCLEOTIDE SEQUENCE [LARGE SCALE GENOMIC DNA]</scope>
    <source>
        <strain evidence="2 3">HMC1</strain>
    </source>
</reference>
<protein>
    <submittedName>
        <fullName evidence="2">Nuclear transport factor 2 family protein</fullName>
    </submittedName>
</protein>
<evidence type="ECO:0000259" key="1">
    <source>
        <dbReference type="Pfam" id="PF13577"/>
    </source>
</evidence>
<dbReference type="AlphaFoldDB" id="A0A6H9YVH9"/>
<dbReference type="Proteomes" id="UP000468735">
    <property type="component" value="Unassembled WGS sequence"/>
</dbReference>
<dbReference type="CDD" id="cd00531">
    <property type="entry name" value="NTF2_like"/>
    <property type="match status" value="1"/>
</dbReference>
<sequence>MITMSTVEDRLAVVETCTRMAWHADQREWDLLAGIFADSVTLDYTSLNGGEPAELSPEQIVAGWSATLGSFDATQHLITNHLVDVDGDTAVCTASFQATHRLANPLGAPLWTLGGTYRFDLVRTGSGWRISGVVMTATWADGNKDLLSLAAAAGSQ</sequence>
<dbReference type="EMBL" id="WBMT01000008">
    <property type="protein sequence ID" value="KAB2347789.1"/>
    <property type="molecule type" value="Genomic_DNA"/>
</dbReference>
<organism evidence="2 3">
    <name type="scientific">Actinomadura rudentiformis</name>
    <dbReference type="NCBI Taxonomy" id="359158"/>
    <lineage>
        <taxon>Bacteria</taxon>
        <taxon>Bacillati</taxon>
        <taxon>Actinomycetota</taxon>
        <taxon>Actinomycetes</taxon>
        <taxon>Streptosporangiales</taxon>
        <taxon>Thermomonosporaceae</taxon>
        <taxon>Actinomadura</taxon>
    </lineage>
</organism>
<feature type="domain" description="SnoaL-like" evidence="1">
    <location>
        <begin position="6"/>
        <end position="131"/>
    </location>
</feature>
<comment type="caution">
    <text evidence="2">The sequence shown here is derived from an EMBL/GenBank/DDBJ whole genome shotgun (WGS) entry which is preliminary data.</text>
</comment>
<dbReference type="Gene3D" id="3.10.450.50">
    <property type="match status" value="1"/>
</dbReference>
<evidence type="ECO:0000313" key="2">
    <source>
        <dbReference type="EMBL" id="KAB2347789.1"/>
    </source>
</evidence>
<dbReference type="SUPFAM" id="SSF54427">
    <property type="entry name" value="NTF2-like"/>
    <property type="match status" value="1"/>
</dbReference>
<name>A0A6H9YVH9_9ACTN</name>
<dbReference type="InterPro" id="IPR032710">
    <property type="entry name" value="NTF2-like_dom_sf"/>
</dbReference>
<proteinExistence type="predicted"/>
<dbReference type="Pfam" id="PF13577">
    <property type="entry name" value="SnoaL_4"/>
    <property type="match status" value="1"/>
</dbReference>
<evidence type="ECO:0000313" key="3">
    <source>
        <dbReference type="Proteomes" id="UP000468735"/>
    </source>
</evidence>
<gene>
    <name evidence="2" type="ORF">F8566_17990</name>
</gene>
<dbReference type="InterPro" id="IPR037401">
    <property type="entry name" value="SnoaL-like"/>
</dbReference>